<dbReference type="InParanoid" id="A0A409W7W1"/>
<dbReference type="OrthoDB" id="2527272at2759"/>
<protein>
    <submittedName>
        <fullName evidence="1">Uncharacterized protein</fullName>
    </submittedName>
</protein>
<dbReference type="Proteomes" id="UP000283269">
    <property type="component" value="Unassembled WGS sequence"/>
</dbReference>
<reference evidence="1 2" key="1">
    <citation type="journal article" date="2018" name="Evol. Lett.">
        <title>Horizontal gene cluster transfer increased hallucinogenic mushroom diversity.</title>
        <authorList>
            <person name="Reynolds H.T."/>
            <person name="Vijayakumar V."/>
            <person name="Gluck-Thaler E."/>
            <person name="Korotkin H.B."/>
            <person name="Matheny P.B."/>
            <person name="Slot J.C."/>
        </authorList>
    </citation>
    <scope>NUCLEOTIDE SEQUENCE [LARGE SCALE GENOMIC DNA]</scope>
    <source>
        <strain evidence="1 2">2631</strain>
    </source>
</reference>
<evidence type="ECO:0000313" key="2">
    <source>
        <dbReference type="Proteomes" id="UP000283269"/>
    </source>
</evidence>
<evidence type="ECO:0000313" key="1">
    <source>
        <dbReference type="EMBL" id="PPQ74594.1"/>
    </source>
</evidence>
<proteinExistence type="predicted"/>
<sequence length="85" mass="9554">MELSDNLDIEEVTTEAFRCLGNKGVIKVGMQHSCSECTQKYKHVADNITLANEDLAAVVGQDEHPQINMIMHIINELIIHKHVNN</sequence>
<gene>
    <name evidence="1" type="ORF">CVT25_005121</name>
</gene>
<dbReference type="EMBL" id="NHYD01003686">
    <property type="protein sequence ID" value="PPQ74594.1"/>
    <property type="molecule type" value="Genomic_DNA"/>
</dbReference>
<dbReference type="STRING" id="93625.A0A409W7W1"/>
<organism evidence="1 2">
    <name type="scientific">Psilocybe cyanescens</name>
    <dbReference type="NCBI Taxonomy" id="93625"/>
    <lineage>
        <taxon>Eukaryota</taxon>
        <taxon>Fungi</taxon>
        <taxon>Dikarya</taxon>
        <taxon>Basidiomycota</taxon>
        <taxon>Agaricomycotina</taxon>
        <taxon>Agaricomycetes</taxon>
        <taxon>Agaricomycetidae</taxon>
        <taxon>Agaricales</taxon>
        <taxon>Agaricineae</taxon>
        <taxon>Strophariaceae</taxon>
        <taxon>Psilocybe</taxon>
    </lineage>
</organism>
<comment type="caution">
    <text evidence="1">The sequence shown here is derived from an EMBL/GenBank/DDBJ whole genome shotgun (WGS) entry which is preliminary data.</text>
</comment>
<keyword evidence="2" id="KW-1185">Reference proteome</keyword>
<name>A0A409W7W1_PSICY</name>
<accession>A0A409W7W1</accession>
<dbReference type="AlphaFoldDB" id="A0A409W7W1"/>